<dbReference type="OMA" id="TPFANEH"/>
<feature type="binding site" evidence="6">
    <location>
        <position position="110"/>
    </location>
    <ligand>
        <name>Zn(2+)</name>
        <dbReference type="ChEBI" id="CHEBI:29105"/>
    </ligand>
</feature>
<dbReference type="EMDB" id="EMD-4874"/>
<gene>
    <name evidence="3" type="ORF">B0I71DRAFT_130567</name>
    <name evidence="2" type="ORF">YALI1_D24109g</name>
</gene>
<feature type="binding site" evidence="6">
    <location>
        <position position="97"/>
    </location>
    <ligand>
        <name>Zn(2+)</name>
        <dbReference type="ChEBI" id="CHEBI:29105"/>
    </ligand>
</feature>
<dbReference type="GO" id="GO:0006120">
    <property type="term" value="P:mitochondrial electron transport, NADH to ubiquinone"/>
    <property type="evidence" value="ECO:0007669"/>
    <property type="project" value="TreeGrafter"/>
</dbReference>
<dbReference type="Gene3D" id="2.60.260.40">
    <property type="entry name" value="q5lls5 like domains"/>
    <property type="match status" value="1"/>
</dbReference>
<evidence type="ECO:0000259" key="1">
    <source>
        <dbReference type="Pfam" id="PF10276"/>
    </source>
</evidence>
<dbReference type="PDB" id="7B0N">
    <property type="method" value="EM"/>
    <property type="resolution" value="3.70 A"/>
    <property type="chains" value="R=19-136"/>
</dbReference>
<dbReference type="eggNOG" id="KOG3456">
    <property type="taxonomic scope" value="Eukaryota"/>
</dbReference>
<dbReference type="VEuPathDB" id="FungiDB:YALI0_D19030g"/>
<dbReference type="Pfam" id="PF10276">
    <property type="entry name" value="zf-CHCC"/>
    <property type="match status" value="1"/>
</dbReference>
<reference evidence="6" key="3">
    <citation type="journal article" date="2021" name="J. Biol. Chem.">
        <title>A conserved arginine residue is critical for stabilizing the N2 FeS cluster in mitochondrial complex I.</title>
        <authorList>
            <person name="Hameedi M.A."/>
            <person name="Grba D.N."/>
            <person name="Richardson K.H."/>
            <person name="Jones A.J.Y."/>
            <person name="Song W."/>
            <person name="Roessler M.M."/>
            <person name="Wright J.J."/>
            <person name="Hirst J."/>
        </authorList>
    </citation>
    <scope>STRUCTURE BY ELECTRON MICROSCOPY (3.70 ANGSTROMS) OF 19-136 IN COMPLEX WITH ZN(2+)</scope>
</reference>
<dbReference type="SMR" id="A0A1H6Q8Z5"/>
<dbReference type="FunFam" id="2.60.260.40:FF:000004">
    <property type="entry name" value="Lactobacillus shifted protein"/>
    <property type="match status" value="1"/>
</dbReference>
<dbReference type="EMDB" id="EMD-11969"/>
<dbReference type="Proteomes" id="UP000182444">
    <property type="component" value="Chromosome 1D"/>
</dbReference>
<feature type="binding site" evidence="6">
    <location>
        <position position="128"/>
    </location>
    <ligand>
        <name>Zn(2+)</name>
        <dbReference type="ChEBI" id="CHEBI:29105"/>
    </ligand>
</feature>
<dbReference type="AlphaFoldDB" id="A0A1H6Q8Z5"/>
<dbReference type="PANTHER" id="PTHR13156:SF0">
    <property type="entry name" value="NADH DEHYDROGENASE [UBIQUINONE] IRON-SULFUR PROTEIN 6, MITOCHONDRIAL"/>
    <property type="match status" value="1"/>
</dbReference>
<dbReference type="GO" id="GO:0005739">
    <property type="term" value="C:mitochondrion"/>
    <property type="evidence" value="ECO:0007669"/>
    <property type="project" value="GOC"/>
</dbReference>
<proteinExistence type="evidence at protein level"/>
<dbReference type="EMDB" id="EMD-4384"/>
<name>A0A1H6Q8Z5_YARLL</name>
<dbReference type="VEuPathDB" id="FungiDB:YALI1_D24109g"/>
<dbReference type="InterPro" id="IPR019401">
    <property type="entry name" value="Znf_CHCC"/>
</dbReference>
<reference evidence="3 5" key="2">
    <citation type="submission" date="2018-07" db="EMBL/GenBank/DDBJ databases">
        <title>Draft Genome Assemblies for Five Robust Yarrowia lipolytica Strains Exhibiting High Lipid Production and Pentose Sugar Utilization and Sugar Alcohol Secretion from Undetoxified Lignocellulosic Biomass Hydrolysates.</title>
        <authorList>
            <consortium name="DOE Joint Genome Institute"/>
            <person name="Walker C."/>
            <person name="Ryu S."/>
            <person name="Na H."/>
            <person name="Zane M."/>
            <person name="LaButti K."/>
            <person name="Lipzen A."/>
            <person name="Haridas S."/>
            <person name="Barry K."/>
            <person name="Grigoriev I.V."/>
            <person name="Quarterman J."/>
            <person name="Slininger P."/>
            <person name="Dien B."/>
            <person name="Trinh C.T."/>
        </authorList>
    </citation>
    <scope>NUCLEOTIDE SEQUENCE [LARGE SCALE GENOMIC DNA]</scope>
    <source>
        <strain evidence="3 5">YB392</strain>
    </source>
</reference>
<evidence type="ECO:0000313" key="4">
    <source>
        <dbReference type="Proteomes" id="UP000182444"/>
    </source>
</evidence>
<dbReference type="PANTHER" id="PTHR13156">
    <property type="entry name" value="NADH-UBIQUINONE OXIDOREDUCTASE 13 KD-A SUBUNIT"/>
    <property type="match status" value="1"/>
</dbReference>
<accession>A0A1H6Q8Z5</accession>
<dbReference type="EMDB" id="EMD-10711"/>
<dbReference type="RefSeq" id="XP_503013.2">
    <property type="nucleotide sequence ID" value="XM_503013.2"/>
</dbReference>
<dbReference type="OrthoDB" id="307899at2759"/>
<evidence type="ECO:0000313" key="5">
    <source>
        <dbReference type="Proteomes" id="UP000256601"/>
    </source>
</evidence>
<sequence>MLSRFVSKRAFSVSTQVSKSIISYNGNTIEIPEEYTKQAPNRDSTWAPAQASKTEIYKNNMVRFEQKDLSKQPMPYAGIELIAQQPVRFVHGNTAVCDGANHNGPGAQGHPKIFINVDAPGSHACQYCGTRYEKEH</sequence>
<keyword evidence="6" id="KW-0479">Metal-binding</keyword>
<dbReference type="KEGG" id="yli:2911149"/>
<reference evidence="2 4" key="1">
    <citation type="journal article" date="2016" name="PLoS ONE">
        <title>Sequence Assembly of Yarrowia lipolytica Strain W29/CLIB89 Shows Transposable Element Diversity.</title>
        <authorList>
            <person name="Magnan C."/>
            <person name="Yu J."/>
            <person name="Chang I."/>
            <person name="Jahn E."/>
            <person name="Kanomata Y."/>
            <person name="Wu J."/>
            <person name="Zeller M."/>
            <person name="Oakes M."/>
            <person name="Baldi P."/>
            <person name="Sandmeyer S."/>
        </authorList>
    </citation>
    <scope>NUCLEOTIDE SEQUENCE [LARGE SCALE GENOMIC DNA]</scope>
    <source>
        <strain evidence="2">CLIB89</strain>
        <strain evidence="4">CLIB89(W29)</strain>
    </source>
</reference>
<dbReference type="EMDB" id="EMD-10815"/>
<dbReference type="EMBL" id="CP017556">
    <property type="protein sequence ID" value="AOW04295.1"/>
    <property type="molecule type" value="Genomic_DNA"/>
</dbReference>
<organism evidence="2 4">
    <name type="scientific">Yarrowia lipolytica</name>
    <name type="common">Candida lipolytica</name>
    <dbReference type="NCBI Taxonomy" id="4952"/>
    <lineage>
        <taxon>Eukaryota</taxon>
        <taxon>Fungi</taxon>
        <taxon>Dikarya</taxon>
        <taxon>Ascomycota</taxon>
        <taxon>Saccharomycotina</taxon>
        <taxon>Dipodascomycetes</taxon>
        <taxon>Dipodascales</taxon>
        <taxon>Dipodascales incertae sedis</taxon>
        <taxon>Yarrowia</taxon>
    </lineage>
</organism>
<dbReference type="EMBL" id="KZ858976">
    <property type="protein sequence ID" value="RDW26636.1"/>
    <property type="molecule type" value="Genomic_DNA"/>
</dbReference>
<evidence type="ECO:0000313" key="3">
    <source>
        <dbReference type="EMBL" id="RDW26636.1"/>
    </source>
</evidence>
<dbReference type="EMDB" id="EMD-4873"/>
<evidence type="ECO:0000313" key="2">
    <source>
        <dbReference type="EMBL" id="AOW04295.1"/>
    </source>
</evidence>
<evidence type="ECO:0007829" key="6">
    <source>
        <dbReference type="PDB" id="7B0N"/>
    </source>
</evidence>
<feature type="domain" description="Zinc finger CHCC-type" evidence="1">
    <location>
        <begin position="93"/>
        <end position="132"/>
    </location>
</feature>
<keyword evidence="6" id="KW-0002">3D-structure</keyword>
<protein>
    <recommendedName>
        <fullName evidence="1">Zinc finger CHCC-type domain-containing protein</fullName>
    </recommendedName>
</protein>
<dbReference type="GeneID" id="2911149"/>
<feature type="binding site" evidence="6">
    <location>
        <position position="125"/>
    </location>
    <ligand>
        <name>Zn(2+)</name>
        <dbReference type="ChEBI" id="CHEBI:29105"/>
    </ligand>
</feature>
<dbReference type="Proteomes" id="UP000256601">
    <property type="component" value="Unassembled WGS sequence"/>
</dbReference>
<keyword evidence="6" id="KW-0862">Zinc</keyword>